<accession>A0A8K1GWI5</accession>
<evidence type="ECO:0000259" key="2">
    <source>
        <dbReference type="Pfam" id="PF00688"/>
    </source>
</evidence>
<reference evidence="3" key="1">
    <citation type="submission" date="2019-04" db="EMBL/GenBank/DDBJ databases">
        <title>Genome assembly of Zosterops borbonicus 15179.</title>
        <authorList>
            <person name="Leroy T."/>
            <person name="Anselmetti Y."/>
            <person name="Tilak M.-K."/>
            <person name="Nabholz B."/>
        </authorList>
    </citation>
    <scope>NUCLEOTIDE SEQUENCE</scope>
    <source>
        <strain evidence="3">HGM_15179</strain>
        <tissue evidence="3">Muscle</tissue>
    </source>
</reference>
<gene>
    <name evidence="3" type="ORF">HGM15179_001679</name>
</gene>
<protein>
    <recommendedName>
        <fullName evidence="2">TGF-beta propeptide domain-containing protein</fullName>
    </recommendedName>
</protein>
<feature type="region of interest" description="Disordered" evidence="1">
    <location>
        <begin position="45"/>
        <end position="68"/>
    </location>
</feature>
<feature type="domain" description="TGF-beta propeptide" evidence="2">
    <location>
        <begin position="1"/>
        <end position="82"/>
    </location>
</feature>
<sequence length="84" mass="9048">MQREILSVLGLPHRPRPLPREPPAPPPGRLTAAPRFMLDLYHSLAEGAEGGGRPQTPAPPLPSPQDSAFLNDADMVMSFVNLGE</sequence>
<organism evidence="3 4">
    <name type="scientific">Zosterops borbonicus</name>
    <dbReference type="NCBI Taxonomy" id="364589"/>
    <lineage>
        <taxon>Eukaryota</taxon>
        <taxon>Metazoa</taxon>
        <taxon>Chordata</taxon>
        <taxon>Craniata</taxon>
        <taxon>Vertebrata</taxon>
        <taxon>Euteleostomi</taxon>
        <taxon>Archelosauria</taxon>
        <taxon>Archosauria</taxon>
        <taxon>Dinosauria</taxon>
        <taxon>Saurischia</taxon>
        <taxon>Theropoda</taxon>
        <taxon>Coelurosauria</taxon>
        <taxon>Aves</taxon>
        <taxon>Neognathae</taxon>
        <taxon>Neoaves</taxon>
        <taxon>Telluraves</taxon>
        <taxon>Australaves</taxon>
        <taxon>Passeriformes</taxon>
        <taxon>Sylvioidea</taxon>
        <taxon>Zosteropidae</taxon>
        <taxon>Zosterops</taxon>
    </lineage>
</organism>
<dbReference type="Gene3D" id="2.60.120.970">
    <property type="match status" value="1"/>
</dbReference>
<dbReference type="InterPro" id="IPR001111">
    <property type="entry name" value="TGF-b_propeptide"/>
</dbReference>
<dbReference type="Proteomes" id="UP000796761">
    <property type="component" value="Unassembled WGS sequence"/>
</dbReference>
<comment type="caution">
    <text evidence="3">The sequence shown here is derived from an EMBL/GenBank/DDBJ whole genome shotgun (WGS) entry which is preliminary data.</text>
</comment>
<dbReference type="EMBL" id="SWJQ01000025">
    <property type="protein sequence ID" value="TRZ25433.1"/>
    <property type="molecule type" value="Genomic_DNA"/>
</dbReference>
<name>A0A8K1GWI5_9PASS</name>
<dbReference type="AlphaFoldDB" id="A0A8K1GWI5"/>
<feature type="region of interest" description="Disordered" evidence="1">
    <location>
        <begin position="1"/>
        <end position="32"/>
    </location>
</feature>
<evidence type="ECO:0000313" key="4">
    <source>
        <dbReference type="Proteomes" id="UP000796761"/>
    </source>
</evidence>
<dbReference type="Pfam" id="PF00688">
    <property type="entry name" value="TGFb_propeptide"/>
    <property type="match status" value="1"/>
</dbReference>
<keyword evidence="4" id="KW-1185">Reference proteome</keyword>
<evidence type="ECO:0000256" key="1">
    <source>
        <dbReference type="SAM" id="MobiDB-lite"/>
    </source>
</evidence>
<evidence type="ECO:0000313" key="3">
    <source>
        <dbReference type="EMBL" id="TRZ25433.1"/>
    </source>
</evidence>
<proteinExistence type="predicted"/>
<dbReference type="OrthoDB" id="5987191at2759"/>